<evidence type="ECO:0000313" key="3">
    <source>
        <dbReference type="Proteomes" id="UP001266305"/>
    </source>
</evidence>
<feature type="region of interest" description="Disordered" evidence="1">
    <location>
        <begin position="144"/>
        <end position="172"/>
    </location>
</feature>
<sequence length="228" mass="23824">MALLYNFDPLHALGGGGANAPCPNVPSHGLPCCPCSREDMREGACLEWMEDHASEPLCASGLGSEADGPSDFTTSYLNILIGVGQRQDTGSARVPGATEEDGDHQVQEGGSLGMKIAATLQDASSAVPASECWGEQLENRLPATADGFRGAGDTESKNEKEGGQRDLGAKAGRGSPLWALTLENGHWGHSTNPRGTLRLPASSKTEKTGPCILTCYITHKPIPPAMAE</sequence>
<feature type="compositionally biased region" description="Basic and acidic residues" evidence="1">
    <location>
        <begin position="152"/>
        <end position="168"/>
    </location>
</feature>
<protein>
    <submittedName>
        <fullName evidence="2">Uncharacterized protein</fullName>
    </submittedName>
</protein>
<keyword evidence="3" id="KW-1185">Reference proteome</keyword>
<evidence type="ECO:0000256" key="1">
    <source>
        <dbReference type="SAM" id="MobiDB-lite"/>
    </source>
</evidence>
<proteinExistence type="predicted"/>
<evidence type="ECO:0000313" key="2">
    <source>
        <dbReference type="EMBL" id="KAK2121306.1"/>
    </source>
</evidence>
<comment type="caution">
    <text evidence="2">The sequence shown here is derived from an EMBL/GenBank/DDBJ whole genome shotgun (WGS) entry which is preliminary data.</text>
</comment>
<dbReference type="Proteomes" id="UP001266305">
    <property type="component" value="Unassembled WGS sequence"/>
</dbReference>
<accession>A0ABQ9WI47</accession>
<name>A0ABQ9WI47_SAGOE</name>
<dbReference type="EMBL" id="JASSZA010000001">
    <property type="protein sequence ID" value="KAK2121306.1"/>
    <property type="molecule type" value="Genomic_DNA"/>
</dbReference>
<feature type="region of interest" description="Disordered" evidence="1">
    <location>
        <begin position="87"/>
        <end position="107"/>
    </location>
</feature>
<organism evidence="2 3">
    <name type="scientific">Saguinus oedipus</name>
    <name type="common">Cotton-top tamarin</name>
    <name type="synonym">Oedipomidas oedipus</name>
    <dbReference type="NCBI Taxonomy" id="9490"/>
    <lineage>
        <taxon>Eukaryota</taxon>
        <taxon>Metazoa</taxon>
        <taxon>Chordata</taxon>
        <taxon>Craniata</taxon>
        <taxon>Vertebrata</taxon>
        <taxon>Euteleostomi</taxon>
        <taxon>Mammalia</taxon>
        <taxon>Eutheria</taxon>
        <taxon>Euarchontoglires</taxon>
        <taxon>Primates</taxon>
        <taxon>Haplorrhini</taxon>
        <taxon>Platyrrhini</taxon>
        <taxon>Cebidae</taxon>
        <taxon>Callitrichinae</taxon>
        <taxon>Saguinus</taxon>
    </lineage>
</organism>
<reference evidence="2 3" key="1">
    <citation type="submission" date="2023-05" db="EMBL/GenBank/DDBJ databases">
        <title>B98-5 Cell Line De Novo Hybrid Assembly: An Optical Mapping Approach.</title>
        <authorList>
            <person name="Kananen K."/>
            <person name="Auerbach J.A."/>
            <person name="Kautto E."/>
            <person name="Blachly J.S."/>
        </authorList>
    </citation>
    <scope>NUCLEOTIDE SEQUENCE [LARGE SCALE GENOMIC DNA]</scope>
    <source>
        <strain evidence="2">B95-8</strain>
        <tissue evidence="2">Cell line</tissue>
    </source>
</reference>
<gene>
    <name evidence="2" type="ORF">P7K49_002692</name>
</gene>